<dbReference type="AlphaFoldDB" id="A0A6J8BMX0"/>
<dbReference type="InterPro" id="IPR016187">
    <property type="entry name" value="CTDL_fold"/>
</dbReference>
<dbReference type="Gene3D" id="3.10.100.10">
    <property type="entry name" value="Mannose-Binding Protein A, subunit A"/>
    <property type="match status" value="1"/>
</dbReference>
<dbReference type="InterPro" id="IPR016186">
    <property type="entry name" value="C-type_lectin-like/link_sf"/>
</dbReference>
<keyword evidence="2" id="KW-1185">Reference proteome</keyword>
<sequence length="354" mass="39623">MNAFLDIPGIPQLCIIIKRQDNYNMHDQYCYEKDGLICQKEINLTSNDVCESGWKNIRNRCYKRLRHKHSGVDFSDARKLCSNENAYIMMPQSQSEAKEIANGLDSERLDCKRINMACFDSRVSLTGVTVRGYHRTCFDFNVCLIGGTVLGYHRALFDSDLCLTDGEPNKRNMDYVCEYIQNGKLNNGDCKATERVICVIDAIDSSPTIASFKTFTQMSGPSAYIQTTVHTPAIRTNLTNMTTLQTSLDFTKASGMSSTDTGGNTEHTVTSEHNSVGQFDNTSIMPDEYLVSAISDSRLACIIKCTSSCADYANSTEDTSPNIPYKVNRNYYHLTVESIPAPMTQECHHCILDP</sequence>
<dbReference type="Proteomes" id="UP000507470">
    <property type="component" value="Unassembled WGS sequence"/>
</dbReference>
<dbReference type="EMBL" id="CACVKT020003603">
    <property type="protein sequence ID" value="CAC5384691.1"/>
    <property type="molecule type" value="Genomic_DNA"/>
</dbReference>
<dbReference type="OrthoDB" id="538816at2759"/>
<dbReference type="SUPFAM" id="SSF56436">
    <property type="entry name" value="C-type lectin-like"/>
    <property type="match status" value="1"/>
</dbReference>
<accession>A0A6J8BMX0</accession>
<name>A0A6J8BMX0_MYTCO</name>
<protein>
    <recommendedName>
        <fullName evidence="3">C-type lectin domain-containing protein</fullName>
    </recommendedName>
</protein>
<evidence type="ECO:0008006" key="3">
    <source>
        <dbReference type="Google" id="ProtNLM"/>
    </source>
</evidence>
<organism evidence="1 2">
    <name type="scientific">Mytilus coruscus</name>
    <name type="common">Sea mussel</name>
    <dbReference type="NCBI Taxonomy" id="42192"/>
    <lineage>
        <taxon>Eukaryota</taxon>
        <taxon>Metazoa</taxon>
        <taxon>Spiralia</taxon>
        <taxon>Lophotrochozoa</taxon>
        <taxon>Mollusca</taxon>
        <taxon>Bivalvia</taxon>
        <taxon>Autobranchia</taxon>
        <taxon>Pteriomorphia</taxon>
        <taxon>Mytilida</taxon>
        <taxon>Mytiloidea</taxon>
        <taxon>Mytilidae</taxon>
        <taxon>Mytilinae</taxon>
        <taxon>Mytilus</taxon>
    </lineage>
</organism>
<evidence type="ECO:0000313" key="1">
    <source>
        <dbReference type="EMBL" id="CAC5384691.1"/>
    </source>
</evidence>
<gene>
    <name evidence="1" type="ORF">MCOR_20305</name>
</gene>
<proteinExistence type="predicted"/>
<evidence type="ECO:0000313" key="2">
    <source>
        <dbReference type="Proteomes" id="UP000507470"/>
    </source>
</evidence>
<reference evidence="1 2" key="1">
    <citation type="submission" date="2020-06" db="EMBL/GenBank/DDBJ databases">
        <authorList>
            <person name="Li R."/>
            <person name="Bekaert M."/>
        </authorList>
    </citation>
    <scope>NUCLEOTIDE SEQUENCE [LARGE SCALE GENOMIC DNA]</scope>
    <source>
        <strain evidence="2">wild</strain>
    </source>
</reference>